<dbReference type="Pfam" id="PF00168">
    <property type="entry name" value="C2"/>
    <property type="match status" value="4"/>
</dbReference>
<dbReference type="PROSITE" id="PS50004">
    <property type="entry name" value="C2"/>
    <property type="match status" value="4"/>
</dbReference>
<dbReference type="PIRSF" id="PIRSF037232">
    <property type="entry name" value="Tricalbin"/>
    <property type="match status" value="1"/>
</dbReference>
<evidence type="ECO:0000256" key="10">
    <source>
        <dbReference type="ARBA" id="ARBA00023136"/>
    </source>
</evidence>
<dbReference type="InterPro" id="IPR056910">
    <property type="entry name" value="TCB1-3_C2"/>
</dbReference>
<feature type="transmembrane region" description="Helical" evidence="12">
    <location>
        <begin position="241"/>
        <end position="261"/>
    </location>
</feature>
<dbReference type="Pfam" id="PF25669">
    <property type="entry name" value="SMP_MUG190-like"/>
    <property type="match status" value="1"/>
</dbReference>
<feature type="compositionally biased region" description="Basic and acidic residues" evidence="11">
    <location>
        <begin position="21"/>
        <end position="30"/>
    </location>
</feature>
<feature type="domain" description="C2" evidence="13">
    <location>
        <begin position="602"/>
        <end position="720"/>
    </location>
</feature>
<feature type="domain" description="C2" evidence="13">
    <location>
        <begin position="929"/>
        <end position="1050"/>
    </location>
</feature>
<evidence type="ECO:0000256" key="11">
    <source>
        <dbReference type="SAM" id="MobiDB-lite"/>
    </source>
</evidence>
<dbReference type="PROSITE" id="PS51847">
    <property type="entry name" value="SMP"/>
    <property type="match status" value="1"/>
</dbReference>
<feature type="domain" description="C2" evidence="13">
    <location>
        <begin position="331"/>
        <end position="451"/>
    </location>
</feature>
<feature type="region of interest" description="Disordered" evidence="11">
    <location>
        <begin position="761"/>
        <end position="794"/>
    </location>
</feature>
<keyword evidence="9" id="KW-0446">Lipid-binding</keyword>
<evidence type="ECO:0000256" key="12">
    <source>
        <dbReference type="SAM" id="Phobius"/>
    </source>
</evidence>
<accession>A0A1E3QR60</accession>
<keyword evidence="3" id="KW-0597">Phosphoprotein</keyword>
<dbReference type="EMBL" id="KV454430">
    <property type="protein sequence ID" value="ODQ80179.1"/>
    <property type="molecule type" value="Genomic_DNA"/>
</dbReference>
<keyword evidence="4 12" id="KW-0812">Transmembrane</keyword>
<dbReference type="InterPro" id="IPR017147">
    <property type="entry name" value="Tricalbin"/>
</dbReference>
<evidence type="ECO:0000256" key="6">
    <source>
        <dbReference type="ARBA" id="ARBA00022824"/>
    </source>
</evidence>
<evidence type="ECO:0000256" key="5">
    <source>
        <dbReference type="ARBA" id="ARBA00022737"/>
    </source>
</evidence>
<protein>
    <recommendedName>
        <fullName evidence="17">Tricalbin</fullName>
    </recommendedName>
</protein>
<dbReference type="InterPro" id="IPR052455">
    <property type="entry name" value="Tricalbin_domain"/>
</dbReference>
<dbReference type="AlphaFoldDB" id="A0A1E3QR60"/>
<dbReference type="GO" id="GO:0071944">
    <property type="term" value="C:cell periphery"/>
    <property type="evidence" value="ECO:0007669"/>
    <property type="project" value="UniProtKB-ARBA"/>
</dbReference>
<dbReference type="Gene3D" id="2.60.40.150">
    <property type="entry name" value="C2 domain"/>
    <property type="match status" value="4"/>
</dbReference>
<dbReference type="PANTHER" id="PTHR46980:SF2">
    <property type="entry name" value="TRICALBIN-1-RELATED"/>
    <property type="match status" value="1"/>
</dbReference>
<dbReference type="GO" id="GO:0008289">
    <property type="term" value="F:lipid binding"/>
    <property type="evidence" value="ECO:0007669"/>
    <property type="project" value="UniProtKB-KW"/>
</dbReference>
<evidence type="ECO:0000259" key="13">
    <source>
        <dbReference type="PROSITE" id="PS50004"/>
    </source>
</evidence>
<name>A0A1E3QR60_9ASCO</name>
<dbReference type="InterPro" id="IPR037762">
    <property type="entry name" value="C2C_Tricalbin"/>
</dbReference>
<proteinExistence type="predicted"/>
<evidence type="ECO:0000256" key="2">
    <source>
        <dbReference type="ARBA" id="ARBA00022448"/>
    </source>
</evidence>
<feature type="domain" description="C2" evidence="13">
    <location>
        <begin position="473"/>
        <end position="585"/>
    </location>
</feature>
<dbReference type="STRING" id="984486.A0A1E3QR60"/>
<keyword evidence="5" id="KW-0677">Repeat</keyword>
<dbReference type="Pfam" id="PF24920">
    <property type="entry name" value="C2_TCB1"/>
    <property type="match status" value="1"/>
</dbReference>
<dbReference type="SMART" id="SM00239">
    <property type="entry name" value="C2"/>
    <property type="match status" value="4"/>
</dbReference>
<comment type="subcellular location">
    <subcellularLocation>
        <location evidence="1">Endoplasmic reticulum membrane</location>
    </subcellularLocation>
</comment>
<keyword evidence="16" id="KW-1185">Reference proteome</keyword>
<dbReference type="InterPro" id="IPR035892">
    <property type="entry name" value="C2_domain_sf"/>
</dbReference>
<dbReference type="GeneID" id="30148649"/>
<evidence type="ECO:0000256" key="8">
    <source>
        <dbReference type="ARBA" id="ARBA00023055"/>
    </source>
</evidence>
<dbReference type="InterPro" id="IPR037761">
    <property type="entry name" value="C2A_Tricalbin"/>
</dbReference>
<feature type="transmembrane region" description="Helical" evidence="12">
    <location>
        <begin position="92"/>
        <end position="111"/>
    </location>
</feature>
<dbReference type="CDD" id="cd04052">
    <property type="entry name" value="C2B_Tricalbin-like"/>
    <property type="match status" value="1"/>
</dbReference>
<evidence type="ECO:0000256" key="3">
    <source>
        <dbReference type="ARBA" id="ARBA00022553"/>
    </source>
</evidence>
<organism evidence="15 16">
    <name type="scientific">Babjeviella inositovora NRRL Y-12698</name>
    <dbReference type="NCBI Taxonomy" id="984486"/>
    <lineage>
        <taxon>Eukaryota</taxon>
        <taxon>Fungi</taxon>
        <taxon>Dikarya</taxon>
        <taxon>Ascomycota</taxon>
        <taxon>Saccharomycotina</taxon>
        <taxon>Pichiomycetes</taxon>
        <taxon>Serinales incertae sedis</taxon>
        <taxon>Babjeviella</taxon>
    </lineage>
</organism>
<keyword evidence="7 12" id="KW-1133">Transmembrane helix</keyword>
<dbReference type="CDD" id="cd21678">
    <property type="entry name" value="SMP_TCB"/>
    <property type="match status" value="1"/>
</dbReference>
<feature type="compositionally biased region" description="Basic and acidic residues" evidence="11">
    <location>
        <begin position="765"/>
        <end position="788"/>
    </location>
</feature>
<dbReference type="GO" id="GO:0005789">
    <property type="term" value="C:endoplasmic reticulum membrane"/>
    <property type="evidence" value="ECO:0007669"/>
    <property type="project" value="UniProtKB-SubCell"/>
</dbReference>
<gene>
    <name evidence="15" type="ORF">BABINDRAFT_171199</name>
</gene>
<keyword evidence="6" id="KW-0256">Endoplasmic reticulum</keyword>
<dbReference type="InterPro" id="IPR000008">
    <property type="entry name" value="C2_dom"/>
</dbReference>
<feature type="domain" description="SMP-LTD" evidence="14">
    <location>
        <begin position="138"/>
        <end position="340"/>
    </location>
</feature>
<evidence type="ECO:0000259" key="14">
    <source>
        <dbReference type="PROSITE" id="PS51847"/>
    </source>
</evidence>
<dbReference type="CDD" id="cd04044">
    <property type="entry name" value="C2A_Tricalbin-like"/>
    <property type="match status" value="1"/>
</dbReference>
<evidence type="ECO:0000256" key="1">
    <source>
        <dbReference type="ARBA" id="ARBA00004586"/>
    </source>
</evidence>
<dbReference type="PANTHER" id="PTHR46980">
    <property type="entry name" value="TRICALBIN-1-RELATED"/>
    <property type="match status" value="1"/>
</dbReference>
<evidence type="ECO:0000256" key="9">
    <source>
        <dbReference type="ARBA" id="ARBA00023121"/>
    </source>
</evidence>
<keyword evidence="10 12" id="KW-0472">Membrane</keyword>
<evidence type="ECO:0000313" key="16">
    <source>
        <dbReference type="Proteomes" id="UP000094336"/>
    </source>
</evidence>
<reference evidence="16" key="1">
    <citation type="submission" date="2016-05" db="EMBL/GenBank/DDBJ databases">
        <title>Comparative genomics of biotechnologically important yeasts.</title>
        <authorList>
            <consortium name="DOE Joint Genome Institute"/>
            <person name="Riley R."/>
            <person name="Haridas S."/>
            <person name="Wolfe K.H."/>
            <person name="Lopes M.R."/>
            <person name="Hittinger C.T."/>
            <person name="Goker M."/>
            <person name="Salamov A."/>
            <person name="Wisecaver J."/>
            <person name="Long T.M."/>
            <person name="Aerts A.L."/>
            <person name="Barry K."/>
            <person name="Choi C."/>
            <person name="Clum A."/>
            <person name="Coughlan A.Y."/>
            <person name="Deshpande S."/>
            <person name="Douglass A.P."/>
            <person name="Hanson S.J."/>
            <person name="Klenk H.-P."/>
            <person name="Labutti K."/>
            <person name="Lapidus A."/>
            <person name="Lindquist E."/>
            <person name="Lipzen A."/>
            <person name="Meier-Kolthoff J.P."/>
            <person name="Ohm R.A."/>
            <person name="Otillar R.P."/>
            <person name="Pangilinan J."/>
            <person name="Peng Y."/>
            <person name="Rokas A."/>
            <person name="Rosa C.A."/>
            <person name="Scheuner C."/>
            <person name="Sibirny A.A."/>
            <person name="Slot J.C."/>
            <person name="Stielow J.B."/>
            <person name="Sun H."/>
            <person name="Kurtzman C.P."/>
            <person name="Blackwell M."/>
            <person name="Grigoriev I.V."/>
            <person name="Jeffries T.W."/>
        </authorList>
    </citation>
    <scope>NUCLEOTIDE SEQUENCE [LARGE SCALE GENOMIC DNA]</scope>
    <source>
        <strain evidence="16">NRRL Y-12698</strain>
    </source>
</reference>
<keyword evidence="2" id="KW-0813">Transport</keyword>
<dbReference type="GO" id="GO:0061817">
    <property type="term" value="P:endoplasmic reticulum-plasma membrane tethering"/>
    <property type="evidence" value="ECO:0007669"/>
    <property type="project" value="InterPro"/>
</dbReference>
<feature type="region of interest" description="Disordered" evidence="11">
    <location>
        <begin position="1"/>
        <end position="30"/>
    </location>
</feature>
<dbReference type="CDD" id="cd04045">
    <property type="entry name" value="C2C_Tricalbin-like"/>
    <property type="match status" value="1"/>
</dbReference>
<evidence type="ECO:0000256" key="7">
    <source>
        <dbReference type="ARBA" id="ARBA00022989"/>
    </source>
</evidence>
<dbReference type="Proteomes" id="UP000094336">
    <property type="component" value="Unassembled WGS sequence"/>
</dbReference>
<keyword evidence="8" id="KW-0445">Lipid transport</keyword>
<evidence type="ECO:0008006" key="17">
    <source>
        <dbReference type="Google" id="ProtNLM"/>
    </source>
</evidence>
<dbReference type="SUPFAM" id="SSF49562">
    <property type="entry name" value="C2 domain (Calcium/lipid-binding domain, CaLB)"/>
    <property type="match status" value="4"/>
</dbReference>
<evidence type="ECO:0000313" key="15">
    <source>
        <dbReference type="EMBL" id="ODQ80179.1"/>
    </source>
</evidence>
<dbReference type="InterPro" id="IPR031468">
    <property type="entry name" value="SMP_LBD"/>
</dbReference>
<dbReference type="GO" id="GO:0006869">
    <property type="term" value="P:lipid transport"/>
    <property type="evidence" value="ECO:0007669"/>
    <property type="project" value="UniProtKB-KW"/>
</dbReference>
<dbReference type="RefSeq" id="XP_018985507.1">
    <property type="nucleotide sequence ID" value="XM_019130796.1"/>
</dbReference>
<dbReference type="InterPro" id="IPR037765">
    <property type="entry name" value="C2B_Tricalbin"/>
</dbReference>
<evidence type="ECO:0000256" key="4">
    <source>
        <dbReference type="ARBA" id="ARBA00022692"/>
    </source>
</evidence>
<sequence length="1139" mass="125655">MSAIKEANNPEEVLSQPPQPEPRKPRDTTYRGWKEVGGWEQADKLVAEDELEDLSSRTTLLEEYLPVAAYGDWYHHVGYIIGAGLLSWLVGWFRFSLAPVFVILVAVSLVYRASMRKYRAVLREQAQKEFSIKKIESDFETMDWLNTFLDKYWVYLEPSVSQIVCEQINPLLAASPAPAFIKALWLDSFTAGTKPPRIDHVKTLPKTSDDVVVMDWGMSFTPYALADAHNKMYKNKVNQKVVVKLQMFGVTVPVAVSDVSFKVNTRVRVRMMTAFPHVETINVSLLDAPQFDFTSRLFGDSIFNWEVLAVPGLLPFINDMVKKYAGPMLIDPMSFQLNVQQLLAGNALDSSIGVLAITTHSARGLKRSDSPDPFLTFGFDGVVLGKTSTKKGTLPAWNETTYILVRSLATPLHIGAIDYNEFRKNKPLGAINHDLSSLILEPSQKSVSAPFMFNNKPVGELLFDLQFYPVLEAETRADGAVDPPPDLNTGVARIEINEAKNVRSDSKKLTSYVEIQINKKVVYTTKVLKANNTPSWNTAHEEIIFNRRLARVSIVVKNKSDDVLGAYNTSLNDLIDSMQVEKNWFSLGSGGGEIRLTAAWKPVGLSDVSGSGGYTEPIGVVRVQMDKAEDLKNLETVGTIDPYLRLMVNGFQRARTSVVESTLNPVFNEVHYITITSPNQRLTIEAMDVESVSDDRTLGSFDVKLNDLISKNDKGEYNEYVDLKKRTSKLLTKKGARGFVTYSLSFYPTVPVMTLQDIKEEADEEAKRAEEAKKKAEEEAKNPPKEDAAAETETTEVAAVSRKKNLSLAQLLEYQTGVFVFKILGVDSSKSDLYLQAFFDKDGYASFESSKLENKKTKIGLTSDYLVRELDWSITNLRLSKKAKYNRAEEAVAEITLPTIQLLQNSYQNPQTLTMGGGSAGSVQVQCRWIPVLVSDLPMADSIANSGHLKIQLVDAEGLPSADRNGYSDPYVELYLNNTKNEFFKSKTKKKTLSPVWNEETQISVGSRAGGVIKVQCNDWDMGPESDDKLGTGYINLEEIDPLQPTEMQVALTGADGKSAGVVNFKFSFKPEFVITAKAHTSSVSVGGGAKLIGTGIGAVGGGGVKAVGSGLGAGVKVVGKGGQFLKKGLGFGKKKDDE</sequence>
<dbReference type="OrthoDB" id="1029639at2759"/>